<comment type="caution">
    <text evidence="2">The sequence shown here is derived from an EMBL/GenBank/DDBJ whole genome shotgun (WGS) entry which is preliminary data.</text>
</comment>
<evidence type="ECO:0000313" key="3">
    <source>
        <dbReference type="Proteomes" id="UP000246483"/>
    </source>
</evidence>
<sequence>MTYLRNRGIAEARAAVDAHRRDCAARQSALAAQKRRANNNLAGATWEQSISTEMQALATTCESRARELREDLLSVEAELRRLEAEQR</sequence>
<accession>A0A317RG90</accession>
<protein>
    <submittedName>
        <fullName evidence="2">Uncharacterized protein</fullName>
    </submittedName>
</protein>
<reference evidence="2 3" key="1">
    <citation type="submission" date="2018-05" db="EMBL/GenBank/DDBJ databases">
        <title>Genomic Encyclopedia of Type Strains, Phase IV (KMG-IV): sequencing the most valuable type-strain genomes for metagenomic binning, comparative biology and taxonomic classification.</title>
        <authorList>
            <person name="Goeker M."/>
        </authorList>
    </citation>
    <scope>NUCLEOTIDE SEQUENCE [LARGE SCALE GENOMIC DNA]</scope>
    <source>
        <strain evidence="2 3">DSM 26006</strain>
    </source>
</reference>
<proteinExistence type="predicted"/>
<name>A0A317RG90_9BURK</name>
<dbReference type="RefSeq" id="WP_019373445.1">
    <property type="nucleotide sequence ID" value="NZ_ALEE01000271.1"/>
</dbReference>
<dbReference type="AlphaFoldDB" id="A0A317RG90"/>
<dbReference type="Proteomes" id="UP000246483">
    <property type="component" value="Unassembled WGS sequence"/>
</dbReference>
<evidence type="ECO:0000256" key="1">
    <source>
        <dbReference type="SAM" id="Coils"/>
    </source>
</evidence>
<feature type="coiled-coil region" evidence="1">
    <location>
        <begin position="58"/>
        <end position="85"/>
    </location>
</feature>
<keyword evidence="1" id="KW-0175">Coiled coil</keyword>
<evidence type="ECO:0000313" key="2">
    <source>
        <dbReference type="EMBL" id="PWW46780.1"/>
    </source>
</evidence>
<keyword evidence="3" id="KW-1185">Reference proteome</keyword>
<organism evidence="2 3">
    <name type="scientific">Melaminivora alkalimesophila</name>
    <dbReference type="NCBI Taxonomy" id="1165852"/>
    <lineage>
        <taxon>Bacteria</taxon>
        <taxon>Pseudomonadati</taxon>
        <taxon>Pseudomonadota</taxon>
        <taxon>Betaproteobacteria</taxon>
        <taxon>Burkholderiales</taxon>
        <taxon>Comamonadaceae</taxon>
        <taxon>Melaminivora</taxon>
    </lineage>
</organism>
<gene>
    <name evidence="2" type="ORF">DFR36_10355</name>
</gene>
<dbReference type="EMBL" id="QGUB01000003">
    <property type="protein sequence ID" value="PWW46780.1"/>
    <property type="molecule type" value="Genomic_DNA"/>
</dbReference>